<dbReference type="Gene3D" id="1.10.10.10">
    <property type="entry name" value="Winged helix-like DNA-binding domain superfamily/Winged helix DNA-binding domain"/>
    <property type="match status" value="1"/>
</dbReference>
<keyword evidence="9 10" id="KW-0413">Isomerase</keyword>
<comment type="catalytic activity">
    <reaction evidence="1 10">
        <text>ATP-dependent breakage, passage and rejoining of double-stranded DNA.</text>
        <dbReference type="EC" id="5.6.2.2"/>
    </reaction>
</comment>
<dbReference type="PROSITE" id="PS52041">
    <property type="entry name" value="TOPO_IIB"/>
    <property type="match status" value="1"/>
</dbReference>
<dbReference type="AlphaFoldDB" id="G3AKD8"/>
<evidence type="ECO:0000313" key="14">
    <source>
        <dbReference type="Proteomes" id="UP000000709"/>
    </source>
</evidence>
<dbReference type="GO" id="GO:0007131">
    <property type="term" value="P:reciprocal meiotic recombination"/>
    <property type="evidence" value="ECO:0007669"/>
    <property type="project" value="TreeGrafter"/>
</dbReference>
<dbReference type="InterPro" id="IPR036078">
    <property type="entry name" value="Spo11/TopoVI_A_sf"/>
</dbReference>
<feature type="active site" description="O-(5'-phospho-DNA)-tyrosine intermediate" evidence="10">
    <location>
        <position position="80"/>
    </location>
</feature>
<evidence type="ECO:0000256" key="8">
    <source>
        <dbReference type="ARBA" id="ARBA00023125"/>
    </source>
</evidence>
<dbReference type="GO" id="GO:0003677">
    <property type="term" value="F:DNA binding"/>
    <property type="evidence" value="ECO:0007669"/>
    <property type="project" value="UniProtKB-UniRule"/>
</dbReference>
<evidence type="ECO:0000256" key="10">
    <source>
        <dbReference type="PROSITE-ProRule" id="PRU01385"/>
    </source>
</evidence>
<dbReference type="PRINTS" id="PR01550">
    <property type="entry name" value="TOP6AFAMILY"/>
</dbReference>
<dbReference type="InterPro" id="IPR036388">
    <property type="entry name" value="WH-like_DNA-bd_sf"/>
</dbReference>
<dbReference type="EC" id="5.6.2.2" evidence="4"/>
<dbReference type="GO" id="GO:0000706">
    <property type="term" value="P:meiotic DNA double-strand break processing"/>
    <property type="evidence" value="ECO:0007669"/>
    <property type="project" value="TreeGrafter"/>
</dbReference>
<evidence type="ECO:0000313" key="13">
    <source>
        <dbReference type="EMBL" id="EGW32895.1"/>
    </source>
</evidence>
<evidence type="ECO:0000256" key="3">
    <source>
        <dbReference type="ARBA" id="ARBA00006559"/>
    </source>
</evidence>
<dbReference type="Pfam" id="PF21180">
    <property type="entry name" value="TOP6A-Spo11_Toprim"/>
    <property type="match status" value="1"/>
</dbReference>
<comment type="similarity">
    <text evidence="3 10">Belongs to the TOP6A family.</text>
</comment>
<dbReference type="InterPro" id="IPR002815">
    <property type="entry name" value="Spo11/TopoVI_A"/>
</dbReference>
<dbReference type="Gene3D" id="3.40.1360.10">
    <property type="match status" value="1"/>
</dbReference>
<keyword evidence="5" id="KW-0479">Metal-binding</keyword>
<evidence type="ECO:0000256" key="6">
    <source>
        <dbReference type="ARBA" id="ARBA00022842"/>
    </source>
</evidence>
<name>G3AKD8_SPAPN</name>
<evidence type="ECO:0000259" key="12">
    <source>
        <dbReference type="Pfam" id="PF21180"/>
    </source>
</evidence>
<proteinExistence type="inferred from homology"/>
<organism evidence="14">
    <name type="scientific">Spathaspora passalidarum (strain NRRL Y-27907 / 11-Y1)</name>
    <dbReference type="NCBI Taxonomy" id="619300"/>
    <lineage>
        <taxon>Eukaryota</taxon>
        <taxon>Fungi</taxon>
        <taxon>Dikarya</taxon>
        <taxon>Ascomycota</taxon>
        <taxon>Saccharomycotina</taxon>
        <taxon>Pichiomycetes</taxon>
        <taxon>Debaryomycetaceae</taxon>
        <taxon>Spathaspora</taxon>
    </lineage>
</organism>
<dbReference type="OMA" id="YICTMAN"/>
<comment type="cofactor">
    <cofactor evidence="2">
        <name>Mg(2+)</name>
        <dbReference type="ChEBI" id="CHEBI:18420"/>
    </cofactor>
</comment>
<keyword evidence="6" id="KW-0460">Magnesium</keyword>
<dbReference type="KEGG" id="spaa:SPAPADRAFT_54879"/>
<evidence type="ECO:0000256" key="2">
    <source>
        <dbReference type="ARBA" id="ARBA00001946"/>
    </source>
</evidence>
<dbReference type="PANTHER" id="PTHR10848">
    <property type="entry name" value="MEIOTIC RECOMBINATION PROTEIN SPO11"/>
    <property type="match status" value="1"/>
</dbReference>
<reference evidence="13 14" key="1">
    <citation type="journal article" date="2011" name="Proc. Natl. Acad. Sci. U.S.A.">
        <title>Comparative genomics of xylose-fermenting fungi for enhanced biofuel production.</title>
        <authorList>
            <person name="Wohlbach D.J."/>
            <person name="Kuo A."/>
            <person name="Sato T.K."/>
            <person name="Potts K.M."/>
            <person name="Salamov A.A."/>
            <person name="LaButti K.M."/>
            <person name="Sun H."/>
            <person name="Clum A."/>
            <person name="Pangilinan J.L."/>
            <person name="Lindquist E.A."/>
            <person name="Lucas S."/>
            <person name="Lapidus A."/>
            <person name="Jin M."/>
            <person name="Gunawan C."/>
            <person name="Balan V."/>
            <person name="Dale B.E."/>
            <person name="Jeffries T.W."/>
            <person name="Zinkel R."/>
            <person name="Barry K.W."/>
            <person name="Grigoriev I.V."/>
            <person name="Gasch A.P."/>
        </authorList>
    </citation>
    <scope>NUCLEOTIDE SEQUENCE [LARGE SCALE GENOMIC DNA]</scope>
    <source>
        <strain evidence="14">NRRL Y-27907 / 11-Y1</strain>
    </source>
</reference>
<dbReference type="RefSeq" id="XP_007374410.1">
    <property type="nucleotide sequence ID" value="XM_007374348.1"/>
</dbReference>
<evidence type="ECO:0000259" key="11">
    <source>
        <dbReference type="Pfam" id="PF04406"/>
    </source>
</evidence>
<feature type="domain" description="Topoisomerase 6 subunit A/Spo11 TOPRIM" evidence="12">
    <location>
        <begin position="159"/>
        <end position="289"/>
    </location>
</feature>
<evidence type="ECO:0000256" key="7">
    <source>
        <dbReference type="ARBA" id="ARBA00023029"/>
    </source>
</evidence>
<evidence type="ECO:0000256" key="9">
    <source>
        <dbReference type="ARBA" id="ARBA00023235"/>
    </source>
</evidence>
<feature type="domain" description="Spo11/DNA topoisomerase VI subunit A N-terminal" evidence="11">
    <location>
        <begin position="51"/>
        <end position="114"/>
    </location>
</feature>
<dbReference type="GO" id="GO:0042138">
    <property type="term" value="P:meiotic DNA double-strand break formation"/>
    <property type="evidence" value="ECO:0007669"/>
    <property type="project" value="TreeGrafter"/>
</dbReference>
<protein>
    <recommendedName>
        <fullName evidence="4">DNA topoisomerase (ATP-hydrolyzing)</fullName>
        <ecNumber evidence="4">5.6.2.2</ecNumber>
    </recommendedName>
</protein>
<dbReference type="eggNOG" id="KOG2795">
    <property type="taxonomic scope" value="Eukaryota"/>
</dbReference>
<keyword evidence="14" id="KW-1185">Reference proteome</keyword>
<dbReference type="GeneID" id="18871897"/>
<evidence type="ECO:0000256" key="4">
    <source>
        <dbReference type="ARBA" id="ARBA00012895"/>
    </source>
</evidence>
<sequence>MSCIYIIDSNTNNYQPVTIVLYKTQSNPSSKTQYRKTQTYTQFSSNIAEIQKFAALVKTIRILYQHAKNGNHTTVRDIYYHDVELFSRNQTNCTRLLELIVEDSLQWSLEKDLNIRPSQKGMMYADWNNSLHTTEPILIPVNYQHLFSKEITDNQKLLIIVIEKDAVFQSFCQYLKSHNTFQNFVVITGKGFPDRLTMRFLAWLTESFSSLTIGFFDSDVYGLRICQQYQKCGSNLIFGGVFLLETNIRNHLPITTRDIKLMMNLLNELSEKGNQEKDNLFETYKRELTRGLTLFRKAEMNVLKFATELNYYINEKSRQSQ</sequence>
<accession>G3AKD8</accession>
<evidence type="ECO:0000256" key="5">
    <source>
        <dbReference type="ARBA" id="ARBA00022723"/>
    </source>
</evidence>
<dbReference type="Pfam" id="PF04406">
    <property type="entry name" value="TP6A_N"/>
    <property type="match status" value="1"/>
</dbReference>
<gene>
    <name evidence="13" type="ORF">SPAPADRAFT_54879</name>
</gene>
<dbReference type="InterPro" id="IPR034136">
    <property type="entry name" value="TOPRIM_Topo6A/Spo11"/>
</dbReference>
<dbReference type="HOGENOM" id="CLU_037229_2_0_1"/>
<keyword evidence="8 10" id="KW-0238">DNA-binding</keyword>
<evidence type="ECO:0000256" key="1">
    <source>
        <dbReference type="ARBA" id="ARBA00000185"/>
    </source>
</evidence>
<keyword evidence="7 10" id="KW-0799">Topoisomerase</keyword>
<dbReference type="GO" id="GO:0005524">
    <property type="term" value="F:ATP binding"/>
    <property type="evidence" value="ECO:0007669"/>
    <property type="project" value="InterPro"/>
</dbReference>
<dbReference type="SUPFAM" id="SSF56726">
    <property type="entry name" value="DNA topoisomerase IV, alpha subunit"/>
    <property type="match status" value="1"/>
</dbReference>
<dbReference type="STRING" id="619300.G3AKD8"/>
<dbReference type="GO" id="GO:0046872">
    <property type="term" value="F:metal ion binding"/>
    <property type="evidence" value="ECO:0007669"/>
    <property type="project" value="UniProtKB-KW"/>
</dbReference>
<dbReference type="Proteomes" id="UP000000709">
    <property type="component" value="Unassembled WGS sequence"/>
</dbReference>
<dbReference type="OrthoDB" id="5377392at2759"/>
<dbReference type="GO" id="GO:0000228">
    <property type="term" value="C:nuclear chromosome"/>
    <property type="evidence" value="ECO:0007669"/>
    <property type="project" value="TreeGrafter"/>
</dbReference>
<dbReference type="InterPro" id="IPR013049">
    <property type="entry name" value="Spo11/TopoVI_A_N"/>
</dbReference>
<dbReference type="InParanoid" id="G3AKD8"/>
<dbReference type="GO" id="GO:0003918">
    <property type="term" value="F:DNA topoisomerase type II (double strand cut, ATP-hydrolyzing) activity"/>
    <property type="evidence" value="ECO:0007669"/>
    <property type="project" value="UniProtKB-UniRule"/>
</dbReference>
<dbReference type="FunCoup" id="G3AKD8">
    <property type="interactions" value="836"/>
</dbReference>
<dbReference type="PANTHER" id="PTHR10848:SF0">
    <property type="entry name" value="MEIOTIC RECOMBINATION PROTEIN SPO11"/>
    <property type="match status" value="1"/>
</dbReference>
<dbReference type="EMBL" id="GL996501">
    <property type="protein sequence ID" value="EGW32895.1"/>
    <property type="molecule type" value="Genomic_DNA"/>
</dbReference>
<dbReference type="CDD" id="cd00223">
    <property type="entry name" value="TOPRIM_TopoIIB_SPO"/>
    <property type="match status" value="1"/>
</dbReference>